<dbReference type="AlphaFoldDB" id="A0A419HLD7"/>
<evidence type="ECO:0000313" key="7">
    <source>
        <dbReference type="Proteomes" id="UP000285112"/>
    </source>
</evidence>
<keyword evidence="1" id="KW-0285">Flavoprotein</keyword>
<reference evidence="6 7" key="1">
    <citation type="submission" date="2018-09" db="EMBL/GenBank/DDBJ databases">
        <title>YIM PH 21725 draft genome.</title>
        <authorList>
            <person name="Miao C."/>
        </authorList>
    </citation>
    <scope>NUCLEOTIDE SEQUENCE [LARGE SCALE GENOMIC DNA]</scope>
    <source>
        <strain evidence="7">YIM PH21725</strain>
    </source>
</reference>
<dbReference type="OrthoDB" id="9784375at2"/>
<dbReference type="PANTHER" id="PTHR43543:SF1">
    <property type="entry name" value="MALONIC SEMIALDEHYDE REDUCTASE RUTE-RELATED"/>
    <property type="match status" value="1"/>
</dbReference>
<evidence type="ECO:0000256" key="1">
    <source>
        <dbReference type="ARBA" id="ARBA00022630"/>
    </source>
</evidence>
<organism evidence="6 7">
    <name type="scientific">Amycolatopsis panacis</name>
    <dbReference type="NCBI Taxonomy" id="2340917"/>
    <lineage>
        <taxon>Bacteria</taxon>
        <taxon>Bacillati</taxon>
        <taxon>Actinomycetota</taxon>
        <taxon>Actinomycetes</taxon>
        <taxon>Pseudonocardiales</taxon>
        <taxon>Pseudonocardiaceae</taxon>
        <taxon>Amycolatopsis</taxon>
    </lineage>
</organism>
<sequence>MTTTAQSAAELPLPAEVQDLLFREARTANSFSTEPVTDEQVRAIYDLVKWAPTSMNTQPLRALVIRSDEGRQRLLPHLMEGNRAKTATAPVTVILAADVDFHENIPQTFPHNPGVKDLFTEEARRVEFSRLNSLLQVGYFIIGVRAAGLAAGPMTGFDAAGVDREFFGGNNWRSLVVVNVGKPGEDPWFDRLPRLDFEQVVETV</sequence>
<dbReference type="CDD" id="cd02148">
    <property type="entry name" value="RutE-like"/>
    <property type="match status" value="1"/>
</dbReference>
<feature type="domain" description="Nitroreductase" evidence="5">
    <location>
        <begin position="26"/>
        <end position="182"/>
    </location>
</feature>
<dbReference type="RefSeq" id="WP_120026744.1">
    <property type="nucleotide sequence ID" value="NZ_QZFV01000143.1"/>
</dbReference>
<dbReference type="PANTHER" id="PTHR43543">
    <property type="entry name" value="MALONIC SEMIALDEHYDE REDUCTASE RUTE-RELATED"/>
    <property type="match status" value="1"/>
</dbReference>
<dbReference type="InterPro" id="IPR023936">
    <property type="entry name" value="RutE-like"/>
</dbReference>
<gene>
    <name evidence="6" type="ORF">D5S19_30175</name>
</gene>
<dbReference type="EMBL" id="QZFV01000143">
    <property type="protein sequence ID" value="RJQ76722.1"/>
    <property type="molecule type" value="Genomic_DNA"/>
</dbReference>
<dbReference type="InterPro" id="IPR029479">
    <property type="entry name" value="Nitroreductase"/>
</dbReference>
<evidence type="ECO:0000256" key="3">
    <source>
        <dbReference type="ARBA" id="ARBA00022857"/>
    </source>
</evidence>
<dbReference type="NCBIfam" id="NF003768">
    <property type="entry name" value="PRK05365.1"/>
    <property type="match status" value="1"/>
</dbReference>
<dbReference type="InterPro" id="IPR000415">
    <property type="entry name" value="Nitroreductase-like"/>
</dbReference>
<accession>A0A419HLD7</accession>
<dbReference type="Gene3D" id="3.40.109.10">
    <property type="entry name" value="NADH Oxidase"/>
    <property type="match status" value="1"/>
</dbReference>
<dbReference type="GO" id="GO:0016491">
    <property type="term" value="F:oxidoreductase activity"/>
    <property type="evidence" value="ECO:0007669"/>
    <property type="project" value="UniProtKB-KW"/>
</dbReference>
<evidence type="ECO:0000313" key="6">
    <source>
        <dbReference type="EMBL" id="RJQ76722.1"/>
    </source>
</evidence>
<protein>
    <submittedName>
        <fullName evidence="6">Malonic semialdehyde reductase</fullName>
    </submittedName>
</protein>
<comment type="caution">
    <text evidence="6">The sequence shown here is derived from an EMBL/GenBank/DDBJ whole genome shotgun (WGS) entry which is preliminary data.</text>
</comment>
<dbReference type="Proteomes" id="UP000285112">
    <property type="component" value="Unassembled WGS sequence"/>
</dbReference>
<keyword evidence="7" id="KW-1185">Reference proteome</keyword>
<name>A0A419HLD7_9PSEU</name>
<keyword evidence="3" id="KW-0521">NADP</keyword>
<evidence type="ECO:0000256" key="4">
    <source>
        <dbReference type="ARBA" id="ARBA00023002"/>
    </source>
</evidence>
<dbReference type="InterPro" id="IPR050461">
    <property type="entry name" value="Nitroreductase_HadB/RutE"/>
</dbReference>
<keyword evidence="4" id="KW-0560">Oxidoreductase</keyword>
<dbReference type="Pfam" id="PF00881">
    <property type="entry name" value="Nitroreductase"/>
    <property type="match status" value="1"/>
</dbReference>
<evidence type="ECO:0000259" key="5">
    <source>
        <dbReference type="Pfam" id="PF00881"/>
    </source>
</evidence>
<keyword evidence="2" id="KW-0288">FMN</keyword>
<evidence type="ECO:0000256" key="2">
    <source>
        <dbReference type="ARBA" id="ARBA00022643"/>
    </source>
</evidence>
<dbReference type="SUPFAM" id="SSF55469">
    <property type="entry name" value="FMN-dependent nitroreductase-like"/>
    <property type="match status" value="1"/>
</dbReference>
<proteinExistence type="predicted"/>